<comment type="caution">
    <text evidence="2">The sequence shown here is derived from an EMBL/GenBank/DDBJ whole genome shotgun (WGS) entry which is preliminary data.</text>
</comment>
<sequence>MFVFLVIATLNIICNGQPMKGDPMEVGNLKYTFGTNEEIPAAFLDNSETRGDGQRFQPACQDGSGGICVTLGDCPPALRPASNNTNACPPGLECCFGPAENDRACRSRGGECTSTERCGKAPVFREANDCAAGEVCCIFL</sequence>
<dbReference type="Proteomes" id="UP000198287">
    <property type="component" value="Unassembled WGS sequence"/>
</dbReference>
<protein>
    <recommendedName>
        <fullName evidence="4">WAP domain-containing protein</fullName>
    </recommendedName>
</protein>
<gene>
    <name evidence="2" type="ORF">Fcan01_01802</name>
</gene>
<dbReference type="OMA" id="FREANDC"/>
<feature type="signal peptide" evidence="1">
    <location>
        <begin position="1"/>
        <end position="16"/>
    </location>
</feature>
<dbReference type="EMBL" id="LNIX01000001">
    <property type="protein sequence ID" value="OXA61372.1"/>
    <property type="molecule type" value="Genomic_DNA"/>
</dbReference>
<evidence type="ECO:0000313" key="3">
    <source>
        <dbReference type="Proteomes" id="UP000198287"/>
    </source>
</evidence>
<evidence type="ECO:0008006" key="4">
    <source>
        <dbReference type="Google" id="ProtNLM"/>
    </source>
</evidence>
<evidence type="ECO:0000256" key="1">
    <source>
        <dbReference type="SAM" id="SignalP"/>
    </source>
</evidence>
<proteinExistence type="predicted"/>
<feature type="chain" id="PRO_5012443460" description="WAP domain-containing protein" evidence="1">
    <location>
        <begin position="17"/>
        <end position="140"/>
    </location>
</feature>
<organism evidence="2 3">
    <name type="scientific">Folsomia candida</name>
    <name type="common">Springtail</name>
    <dbReference type="NCBI Taxonomy" id="158441"/>
    <lineage>
        <taxon>Eukaryota</taxon>
        <taxon>Metazoa</taxon>
        <taxon>Ecdysozoa</taxon>
        <taxon>Arthropoda</taxon>
        <taxon>Hexapoda</taxon>
        <taxon>Collembola</taxon>
        <taxon>Entomobryomorpha</taxon>
        <taxon>Isotomoidea</taxon>
        <taxon>Isotomidae</taxon>
        <taxon>Proisotominae</taxon>
        <taxon>Folsomia</taxon>
    </lineage>
</organism>
<name>A0A226EUV8_FOLCA</name>
<reference evidence="2 3" key="1">
    <citation type="submission" date="2015-12" db="EMBL/GenBank/DDBJ databases">
        <title>The genome of Folsomia candida.</title>
        <authorList>
            <person name="Faddeeva A."/>
            <person name="Derks M.F."/>
            <person name="Anvar Y."/>
            <person name="Smit S."/>
            <person name="Van Straalen N."/>
            <person name="Roelofs D."/>
        </authorList>
    </citation>
    <scope>NUCLEOTIDE SEQUENCE [LARGE SCALE GENOMIC DNA]</scope>
    <source>
        <strain evidence="2 3">VU population</strain>
        <tissue evidence="2">Whole body</tissue>
    </source>
</reference>
<evidence type="ECO:0000313" key="2">
    <source>
        <dbReference type="EMBL" id="OXA61372.1"/>
    </source>
</evidence>
<dbReference type="AlphaFoldDB" id="A0A226EUV8"/>
<keyword evidence="1" id="KW-0732">Signal</keyword>
<accession>A0A226EUV8</accession>
<dbReference type="OrthoDB" id="6332063at2759"/>
<keyword evidence="3" id="KW-1185">Reference proteome</keyword>